<dbReference type="STRING" id="1802385.A2856_00350"/>
<evidence type="ECO:0000313" key="12">
    <source>
        <dbReference type="Proteomes" id="UP000177885"/>
    </source>
</evidence>
<dbReference type="InterPro" id="IPR043519">
    <property type="entry name" value="NT_sf"/>
</dbReference>
<evidence type="ECO:0000256" key="2">
    <source>
        <dbReference type="ARBA" id="ARBA00022694"/>
    </source>
</evidence>
<dbReference type="GO" id="GO:0046872">
    <property type="term" value="F:metal ion binding"/>
    <property type="evidence" value="ECO:0007669"/>
    <property type="project" value="UniProtKB-KW"/>
</dbReference>
<dbReference type="PANTHER" id="PTHR47545:SF1">
    <property type="entry name" value="MULTIFUNCTIONAL CCA PROTEIN"/>
    <property type="match status" value="1"/>
</dbReference>
<evidence type="ECO:0000256" key="6">
    <source>
        <dbReference type="ARBA" id="ARBA00022840"/>
    </source>
</evidence>
<dbReference type="GO" id="GO:0000166">
    <property type="term" value="F:nucleotide binding"/>
    <property type="evidence" value="ECO:0007669"/>
    <property type="project" value="UniProtKB-KW"/>
</dbReference>
<gene>
    <name evidence="11" type="ORF">A2856_00350</name>
</gene>
<keyword evidence="7" id="KW-0460">Magnesium</keyword>
<dbReference type="CDD" id="cd05398">
    <property type="entry name" value="NT_ClassII-CCAase"/>
    <property type="match status" value="1"/>
</dbReference>
<evidence type="ECO:0000256" key="4">
    <source>
        <dbReference type="ARBA" id="ARBA00022723"/>
    </source>
</evidence>
<proteinExistence type="inferred from homology"/>
<evidence type="ECO:0000256" key="8">
    <source>
        <dbReference type="ARBA" id="ARBA00022884"/>
    </source>
</evidence>
<dbReference type="GO" id="GO:0003723">
    <property type="term" value="F:RNA binding"/>
    <property type="evidence" value="ECO:0007669"/>
    <property type="project" value="UniProtKB-KW"/>
</dbReference>
<keyword evidence="3" id="KW-0548">Nucleotidyltransferase</keyword>
<accession>A0A1F7TLT5</accession>
<evidence type="ECO:0000256" key="5">
    <source>
        <dbReference type="ARBA" id="ARBA00022741"/>
    </source>
</evidence>
<comment type="similarity">
    <text evidence="9">Belongs to the tRNA nucleotidyltransferase/poly(A) polymerase family.</text>
</comment>
<dbReference type="GO" id="GO:0008033">
    <property type="term" value="P:tRNA processing"/>
    <property type="evidence" value="ECO:0007669"/>
    <property type="project" value="UniProtKB-KW"/>
</dbReference>
<dbReference type="Gene3D" id="1.10.3090.10">
    <property type="entry name" value="cca-adding enzyme, domain 2"/>
    <property type="match status" value="1"/>
</dbReference>
<dbReference type="Proteomes" id="UP000177885">
    <property type="component" value="Unassembled WGS sequence"/>
</dbReference>
<keyword evidence="5" id="KW-0547">Nucleotide-binding</keyword>
<protein>
    <recommendedName>
        <fullName evidence="10">Poly A polymerase head domain-containing protein</fullName>
    </recommendedName>
</protein>
<dbReference type="Gene3D" id="3.30.460.10">
    <property type="entry name" value="Beta Polymerase, domain 2"/>
    <property type="match status" value="1"/>
</dbReference>
<evidence type="ECO:0000313" key="11">
    <source>
        <dbReference type="EMBL" id="OGL66941.1"/>
    </source>
</evidence>
<keyword evidence="8 9" id="KW-0694">RNA-binding</keyword>
<dbReference type="SUPFAM" id="SSF81301">
    <property type="entry name" value="Nucleotidyltransferase"/>
    <property type="match status" value="1"/>
</dbReference>
<dbReference type="InterPro" id="IPR050124">
    <property type="entry name" value="tRNA_CCA-adding_enzyme"/>
</dbReference>
<organism evidence="11 12">
    <name type="scientific">Candidatus Uhrbacteria bacterium RIFCSPHIGHO2_01_FULL_63_20</name>
    <dbReference type="NCBI Taxonomy" id="1802385"/>
    <lineage>
        <taxon>Bacteria</taxon>
        <taxon>Candidatus Uhriibacteriota</taxon>
    </lineage>
</organism>
<dbReference type="SUPFAM" id="SSF81891">
    <property type="entry name" value="Poly A polymerase C-terminal region-like"/>
    <property type="match status" value="1"/>
</dbReference>
<keyword evidence="2" id="KW-0819">tRNA processing</keyword>
<dbReference type="PANTHER" id="PTHR47545">
    <property type="entry name" value="MULTIFUNCTIONAL CCA PROTEIN"/>
    <property type="match status" value="1"/>
</dbReference>
<evidence type="ECO:0000256" key="9">
    <source>
        <dbReference type="RuleBase" id="RU003953"/>
    </source>
</evidence>
<evidence type="ECO:0000256" key="3">
    <source>
        <dbReference type="ARBA" id="ARBA00022695"/>
    </source>
</evidence>
<keyword evidence="1 9" id="KW-0808">Transferase</keyword>
<keyword evidence="4" id="KW-0479">Metal-binding</keyword>
<keyword evidence="6" id="KW-0067">ATP-binding</keyword>
<dbReference type="Pfam" id="PF01743">
    <property type="entry name" value="PolyA_pol"/>
    <property type="match status" value="1"/>
</dbReference>
<dbReference type="GO" id="GO:0016779">
    <property type="term" value="F:nucleotidyltransferase activity"/>
    <property type="evidence" value="ECO:0007669"/>
    <property type="project" value="UniProtKB-KW"/>
</dbReference>
<evidence type="ECO:0000259" key="10">
    <source>
        <dbReference type="Pfam" id="PF01743"/>
    </source>
</evidence>
<dbReference type="AlphaFoldDB" id="A0A1F7TLT5"/>
<feature type="domain" description="Poly A polymerase head" evidence="10">
    <location>
        <begin position="37"/>
        <end position="173"/>
    </location>
</feature>
<dbReference type="InterPro" id="IPR002646">
    <property type="entry name" value="PolA_pol_head_dom"/>
</dbReference>
<sequence>MPYDPSEAISRLRSFLASDPALAFLHAFIADHPGAEAFLVGGAVRDAVMGRSVKDVDVVVRGRAREEVERWLGERGTLELVGKSFGVYKFLPRGFTTDVHPFVDVALPRREHASAGSLGGYRDFDLQVDPQLPIDEDLKRRDFAVNAMAFDIRRERLVDPAHGMDDLHARTIRAVGTPEERFGEDLSRMLRAIRFACQLDFEIEEATWTALKARADELNKKRPDGSFVLPRETVGAELAKAFSARPFAASELLMNSGAMRELLPEVEAAAKGTERYFDPLARVPTGDLAAALAVLMRSVPAKEVAPLIDRVGLATLPKDSPLRTHAANVTWLVERLQQQAVDPTQMRPSQFERQFMNGHGESHLHVLTALGDRERVEKAVARARELRREWGVGEGERVPSLVSGDDVVAAGVAPGPKVRLMLEAARDAQLEGKVKTRTHALKWLREHLGQV</sequence>
<reference evidence="11 12" key="1">
    <citation type="journal article" date="2016" name="Nat. Commun.">
        <title>Thousands of microbial genomes shed light on interconnected biogeochemical processes in an aquifer system.</title>
        <authorList>
            <person name="Anantharaman K."/>
            <person name="Brown C.T."/>
            <person name="Hug L.A."/>
            <person name="Sharon I."/>
            <person name="Castelle C.J."/>
            <person name="Probst A.J."/>
            <person name="Thomas B.C."/>
            <person name="Singh A."/>
            <person name="Wilkins M.J."/>
            <person name="Karaoz U."/>
            <person name="Brodie E.L."/>
            <person name="Williams K.H."/>
            <person name="Hubbard S.S."/>
            <person name="Banfield J.F."/>
        </authorList>
    </citation>
    <scope>NUCLEOTIDE SEQUENCE [LARGE SCALE GENOMIC DNA]</scope>
</reference>
<name>A0A1F7TLT5_9BACT</name>
<evidence type="ECO:0000256" key="1">
    <source>
        <dbReference type="ARBA" id="ARBA00022679"/>
    </source>
</evidence>
<evidence type="ECO:0000256" key="7">
    <source>
        <dbReference type="ARBA" id="ARBA00022842"/>
    </source>
</evidence>
<comment type="caution">
    <text evidence="11">The sequence shown here is derived from an EMBL/GenBank/DDBJ whole genome shotgun (WGS) entry which is preliminary data.</text>
</comment>
<dbReference type="EMBL" id="MGDT01000004">
    <property type="protein sequence ID" value="OGL66941.1"/>
    <property type="molecule type" value="Genomic_DNA"/>
</dbReference>